<dbReference type="EMBL" id="CARXXK010000002">
    <property type="protein sequence ID" value="CAI6357556.1"/>
    <property type="molecule type" value="Genomic_DNA"/>
</dbReference>
<gene>
    <name evidence="1" type="ORF">MEUPH1_LOCUS13169</name>
</gene>
<protein>
    <recommendedName>
        <fullName evidence="3">DUF4806 domain-containing protein</fullName>
    </recommendedName>
</protein>
<evidence type="ECO:0000313" key="1">
    <source>
        <dbReference type="EMBL" id="CAI6357556.1"/>
    </source>
</evidence>
<dbReference type="Proteomes" id="UP001160148">
    <property type="component" value="Unassembled WGS sequence"/>
</dbReference>
<evidence type="ECO:0008006" key="3">
    <source>
        <dbReference type="Google" id="ProtNLM"/>
    </source>
</evidence>
<dbReference type="PANTHER" id="PTHR34153:SF2">
    <property type="entry name" value="SI:CH211-262H13.3-RELATED"/>
    <property type="match status" value="1"/>
</dbReference>
<reference evidence="1 2" key="1">
    <citation type="submission" date="2023-01" db="EMBL/GenBank/DDBJ databases">
        <authorList>
            <person name="Whitehead M."/>
        </authorList>
    </citation>
    <scope>NUCLEOTIDE SEQUENCE [LARGE SCALE GENOMIC DNA]</scope>
</reference>
<dbReference type="PANTHER" id="PTHR34153">
    <property type="entry name" value="SI:CH211-262H13.3-RELATED-RELATED"/>
    <property type="match status" value="1"/>
</dbReference>
<comment type="caution">
    <text evidence="1">The sequence shown here is derived from an EMBL/GenBank/DDBJ whole genome shotgun (WGS) entry which is preliminary data.</text>
</comment>
<keyword evidence="2" id="KW-1185">Reference proteome</keyword>
<proteinExistence type="predicted"/>
<dbReference type="AlphaFoldDB" id="A0AAV0WP08"/>
<name>A0AAV0WP08_9HEMI</name>
<organism evidence="1 2">
    <name type="scientific">Macrosiphum euphorbiae</name>
    <name type="common">potato aphid</name>
    <dbReference type="NCBI Taxonomy" id="13131"/>
    <lineage>
        <taxon>Eukaryota</taxon>
        <taxon>Metazoa</taxon>
        <taxon>Ecdysozoa</taxon>
        <taxon>Arthropoda</taxon>
        <taxon>Hexapoda</taxon>
        <taxon>Insecta</taxon>
        <taxon>Pterygota</taxon>
        <taxon>Neoptera</taxon>
        <taxon>Paraneoptera</taxon>
        <taxon>Hemiptera</taxon>
        <taxon>Sternorrhyncha</taxon>
        <taxon>Aphidomorpha</taxon>
        <taxon>Aphidoidea</taxon>
        <taxon>Aphididae</taxon>
        <taxon>Macrosiphini</taxon>
        <taxon>Macrosiphum</taxon>
    </lineage>
</organism>
<sequence length="386" mass="43698">MGKLEWFKYYSSIGETDAKNPCNGYANKHYPPPKELNWINVENKKSRSEPAYRPLKFPTPLLDSLNQKPPTVSIPFNRDTVNGTKELLAGNIDKNVPTTSTQSSTITMDSCPKKCSDAPVSKLSKCITPSSGTTKLKPIIVKIPLKDTVISENLSRGIINDSKPATSTQITSYQNINLRPQLSMSVPSSNVFDPNNILYQKIINIENVITGMNSRVTRSLINQDKIIGLIEKQNRKTLAEKLVDCKVASEFENHFTLNFPLRTLDDVVELEKLLIEKQYYKLLKTKLLSYSGADLKSVIVNILTKLFTKNVAAKITLTSTSYFKRPTLQVTNNINLQNKNIYKLIIDAVMQILKCDEEQINASIRAWLRHTKEKFEETEQNKNQLQ</sequence>
<evidence type="ECO:0000313" key="2">
    <source>
        <dbReference type="Proteomes" id="UP001160148"/>
    </source>
</evidence>
<accession>A0AAV0WP08</accession>